<dbReference type="AlphaFoldDB" id="C0GH88"/>
<keyword evidence="4" id="KW-1185">Reference proteome</keyword>
<dbReference type="PANTHER" id="PTHR33171">
    <property type="entry name" value="LAR_N DOMAIN-CONTAINING PROTEIN"/>
    <property type="match status" value="1"/>
</dbReference>
<dbReference type="InterPro" id="IPR043166">
    <property type="entry name" value="LarA-like_C"/>
</dbReference>
<dbReference type="InterPro" id="IPR048520">
    <property type="entry name" value="LarA_C"/>
</dbReference>
<dbReference type="InterPro" id="IPR047926">
    <property type="entry name" value="Ni_dep_LarA"/>
</dbReference>
<dbReference type="RefSeq" id="WP_008516788.1">
    <property type="nucleotide sequence ID" value="NZ_ACJM01000008.1"/>
</dbReference>
<dbReference type="Proteomes" id="UP000006443">
    <property type="component" value="Unassembled WGS sequence"/>
</dbReference>
<dbReference type="NCBIfam" id="NF033504">
    <property type="entry name" value="Ni_dep_LarA"/>
    <property type="match status" value="1"/>
</dbReference>
<accession>C0GH88</accession>
<dbReference type="Gene3D" id="3.40.50.11440">
    <property type="match status" value="1"/>
</dbReference>
<protein>
    <submittedName>
        <fullName evidence="3">Uncharacterized protein</fullName>
    </submittedName>
</protein>
<dbReference type="STRING" id="555088.DealDRAFT_1847"/>
<name>C0GH88_DETAL</name>
<feature type="domain" description="Lactate racemase C-terminal" evidence="2">
    <location>
        <begin position="280"/>
        <end position="419"/>
    </location>
</feature>
<dbReference type="Gene3D" id="3.90.226.30">
    <property type="match status" value="1"/>
</dbReference>
<dbReference type="InterPro" id="IPR018657">
    <property type="entry name" value="LarA-like_N"/>
</dbReference>
<evidence type="ECO:0000259" key="2">
    <source>
        <dbReference type="Pfam" id="PF21113"/>
    </source>
</evidence>
<reference evidence="3 4" key="1">
    <citation type="submission" date="2009-02" db="EMBL/GenBank/DDBJ databases">
        <title>Sequencing of the draft genome and assembly of Dethiobacter alkaliphilus AHT 1.</title>
        <authorList>
            <consortium name="US DOE Joint Genome Institute (JGI-PGF)"/>
            <person name="Lucas S."/>
            <person name="Copeland A."/>
            <person name="Lapidus A."/>
            <person name="Glavina del Rio T."/>
            <person name="Dalin E."/>
            <person name="Tice H."/>
            <person name="Bruce D."/>
            <person name="Goodwin L."/>
            <person name="Pitluck S."/>
            <person name="Larimer F."/>
            <person name="Land M.L."/>
            <person name="Hauser L."/>
            <person name="Muyzer G."/>
        </authorList>
    </citation>
    <scope>NUCLEOTIDE SEQUENCE [LARGE SCALE GENOMIC DNA]</scope>
    <source>
        <strain evidence="3 4">AHT 1</strain>
    </source>
</reference>
<dbReference type="GO" id="GO:0050043">
    <property type="term" value="F:lactate racemase activity"/>
    <property type="evidence" value="ECO:0007669"/>
    <property type="project" value="InterPro"/>
</dbReference>
<comment type="caution">
    <text evidence="3">The sequence shown here is derived from an EMBL/GenBank/DDBJ whole genome shotgun (WGS) entry which is preliminary data.</text>
</comment>
<organism evidence="3 4">
    <name type="scientific">Dethiobacter alkaliphilus AHT 1</name>
    <dbReference type="NCBI Taxonomy" id="555088"/>
    <lineage>
        <taxon>Bacteria</taxon>
        <taxon>Bacillati</taxon>
        <taxon>Bacillota</taxon>
        <taxon>Dethiobacteria</taxon>
        <taxon>Dethiobacterales</taxon>
        <taxon>Dethiobacteraceae</taxon>
        <taxon>Dethiobacter</taxon>
    </lineage>
</organism>
<evidence type="ECO:0000259" key="1">
    <source>
        <dbReference type="Pfam" id="PF09861"/>
    </source>
</evidence>
<dbReference type="PANTHER" id="PTHR33171:SF17">
    <property type="entry name" value="LARA-LIKE N-TERMINAL DOMAIN-CONTAINING PROTEIN"/>
    <property type="match status" value="1"/>
</dbReference>
<gene>
    <name evidence="3" type="ORF">DealDRAFT_1847</name>
</gene>
<evidence type="ECO:0000313" key="3">
    <source>
        <dbReference type="EMBL" id="EEG77390.1"/>
    </source>
</evidence>
<dbReference type="InterPro" id="IPR048068">
    <property type="entry name" value="LarA-like"/>
</dbReference>
<proteinExistence type="predicted"/>
<dbReference type="OrthoDB" id="9770545at2"/>
<evidence type="ECO:0000313" key="4">
    <source>
        <dbReference type="Proteomes" id="UP000006443"/>
    </source>
</evidence>
<dbReference type="Pfam" id="PF21113">
    <property type="entry name" value="LarA_C"/>
    <property type="match status" value="1"/>
</dbReference>
<feature type="domain" description="LarA-like N-terminal" evidence="1">
    <location>
        <begin position="8"/>
        <end position="204"/>
    </location>
</feature>
<dbReference type="eggNOG" id="COG3875">
    <property type="taxonomic scope" value="Bacteria"/>
</dbReference>
<sequence>MSKYTLAYGQTQYEFNLEPEKILAVLRPKELPTPASEAQLVKEAMENPIGSPRLREIGKPGETAAIVVGDMTRLWVRHHILLPLILDELNESGIPDESITVVSATGAHREQSREEHIQIIGEEAYNRVKVVDHKCQADNLVDYGTTTHGTPVRINREVAEADRVILTGGIVYHFLAGYGGGKKAIMPGVADYNGIMANHRLALNPDGPGLNPHVCAGKMDGNPLSDDMIQAIKKVGVDFIVNTITNDEHKIGLAVAGDVVAAHEKGAALVDEYFGVAIDRQADLVIASCGGYPKDINFYQTYKTTHNMVPALKKGGVGILLTESCEGVGNDLFYTICTDHPDNAAREDALRCDFEIASFMGYTQLLWAQQSRFIAVTGLPDQQVREMGMTPAKDLDEALSIAKEWLGDDYTAYIMPEGSTTFPVLK</sequence>
<dbReference type="Pfam" id="PF09861">
    <property type="entry name" value="Lar_N"/>
    <property type="match status" value="1"/>
</dbReference>
<dbReference type="EMBL" id="ACJM01000008">
    <property type="protein sequence ID" value="EEG77390.1"/>
    <property type="molecule type" value="Genomic_DNA"/>
</dbReference>